<proteinExistence type="predicted"/>
<dbReference type="AlphaFoldDB" id="A0A4Y7JR88"/>
<protein>
    <submittedName>
        <fullName evidence="1">Uncharacterized protein</fullName>
    </submittedName>
</protein>
<gene>
    <name evidence="1" type="ORF">C5167_025375</name>
</gene>
<reference evidence="1 2" key="1">
    <citation type="journal article" date="2018" name="Science">
        <title>The opium poppy genome and morphinan production.</title>
        <authorList>
            <person name="Guo L."/>
            <person name="Winzer T."/>
            <person name="Yang X."/>
            <person name="Li Y."/>
            <person name="Ning Z."/>
            <person name="He Z."/>
            <person name="Teodor R."/>
            <person name="Lu Y."/>
            <person name="Bowser T.A."/>
            <person name="Graham I.A."/>
            <person name="Ye K."/>
        </authorList>
    </citation>
    <scope>NUCLEOTIDE SEQUENCE [LARGE SCALE GENOMIC DNA]</scope>
    <source>
        <strain evidence="2">cv. HN1</strain>
        <tissue evidence="1">Leaves</tissue>
    </source>
</reference>
<dbReference type="Gramene" id="RZC63604">
    <property type="protein sequence ID" value="RZC63604"/>
    <property type="gene ID" value="C5167_025375"/>
</dbReference>
<sequence length="79" mass="9270">MNSIEFPVLIKQPKIQLFQLHQMIFQIGQDSPVYGRFCMARASTLIVMAWYQDRVLGKRLNFNIRHNNNENGSLFSKII</sequence>
<evidence type="ECO:0000313" key="2">
    <source>
        <dbReference type="Proteomes" id="UP000316621"/>
    </source>
</evidence>
<evidence type="ECO:0000313" key="1">
    <source>
        <dbReference type="EMBL" id="RZC63604.1"/>
    </source>
</evidence>
<name>A0A4Y7JR88_PAPSO</name>
<dbReference type="Proteomes" id="UP000316621">
    <property type="component" value="Chromosome 5"/>
</dbReference>
<organism evidence="1 2">
    <name type="scientific">Papaver somniferum</name>
    <name type="common">Opium poppy</name>
    <dbReference type="NCBI Taxonomy" id="3469"/>
    <lineage>
        <taxon>Eukaryota</taxon>
        <taxon>Viridiplantae</taxon>
        <taxon>Streptophyta</taxon>
        <taxon>Embryophyta</taxon>
        <taxon>Tracheophyta</taxon>
        <taxon>Spermatophyta</taxon>
        <taxon>Magnoliopsida</taxon>
        <taxon>Ranunculales</taxon>
        <taxon>Papaveraceae</taxon>
        <taxon>Papaveroideae</taxon>
        <taxon>Papaver</taxon>
    </lineage>
</organism>
<accession>A0A4Y7JR88</accession>
<keyword evidence="2" id="KW-1185">Reference proteome</keyword>
<dbReference type="EMBL" id="CM010719">
    <property type="protein sequence ID" value="RZC63604.1"/>
    <property type="molecule type" value="Genomic_DNA"/>
</dbReference>